<keyword evidence="2" id="KW-0964">Secreted</keyword>
<reference evidence="9 10" key="1">
    <citation type="submission" date="2019-04" db="EMBL/GenBank/DDBJ databases">
        <title>Genome sequence of Pelagicola litoralis CL-ES2.</title>
        <authorList>
            <person name="Cao J."/>
        </authorList>
    </citation>
    <scope>NUCLEOTIDE SEQUENCE [LARGE SCALE GENOMIC DNA]</scope>
    <source>
        <strain evidence="9 10">CL-ES2</strain>
    </source>
</reference>
<dbReference type="PROSITE" id="PS00135">
    <property type="entry name" value="TRYPSIN_SER"/>
    <property type="match status" value="1"/>
</dbReference>
<feature type="chain" id="PRO_5020615712" evidence="7">
    <location>
        <begin position="24"/>
        <end position="353"/>
    </location>
</feature>
<dbReference type="InterPro" id="IPR018114">
    <property type="entry name" value="TRYPSIN_HIS"/>
</dbReference>
<dbReference type="Proteomes" id="UP000306575">
    <property type="component" value="Unassembled WGS sequence"/>
</dbReference>
<keyword evidence="6 9" id="KW-0645">Protease</keyword>
<dbReference type="AlphaFoldDB" id="A0A4U7MY74"/>
<evidence type="ECO:0000256" key="4">
    <source>
        <dbReference type="ARBA" id="ARBA00023157"/>
    </source>
</evidence>
<feature type="domain" description="Peptidase S1" evidence="8">
    <location>
        <begin position="63"/>
        <end position="350"/>
    </location>
</feature>
<dbReference type="Pfam" id="PF00089">
    <property type="entry name" value="Trypsin"/>
    <property type="match status" value="1"/>
</dbReference>
<accession>A0A4U7MY74</accession>
<keyword evidence="10" id="KW-1185">Reference proteome</keyword>
<evidence type="ECO:0000313" key="9">
    <source>
        <dbReference type="EMBL" id="TKZ18028.1"/>
    </source>
</evidence>
<evidence type="ECO:0000256" key="6">
    <source>
        <dbReference type="RuleBase" id="RU363034"/>
    </source>
</evidence>
<dbReference type="InterPro" id="IPR051487">
    <property type="entry name" value="Ser/Thr_Proteases_Immune/Dev"/>
</dbReference>
<dbReference type="InterPro" id="IPR033116">
    <property type="entry name" value="TRYPSIN_SER"/>
</dbReference>
<dbReference type="SUPFAM" id="SSF50494">
    <property type="entry name" value="Trypsin-like serine proteases"/>
    <property type="match status" value="1"/>
</dbReference>
<evidence type="ECO:0000256" key="5">
    <source>
        <dbReference type="ARBA" id="ARBA00023180"/>
    </source>
</evidence>
<dbReference type="PRINTS" id="PR00722">
    <property type="entry name" value="CHYMOTRYPSIN"/>
</dbReference>
<keyword evidence="6" id="KW-0720">Serine protease</keyword>
<protein>
    <submittedName>
        <fullName evidence="9">Serine protease</fullName>
    </submittedName>
</protein>
<dbReference type="FunFam" id="2.40.10.10:FF:000068">
    <property type="entry name" value="transmembrane protease serine 2"/>
    <property type="match status" value="1"/>
</dbReference>
<dbReference type="InterPro" id="IPR001314">
    <property type="entry name" value="Peptidase_S1A"/>
</dbReference>
<evidence type="ECO:0000256" key="2">
    <source>
        <dbReference type="ARBA" id="ARBA00022525"/>
    </source>
</evidence>
<sequence>MKKKSLIVSSVVLSFVLAAGSQAQEFNPPSPDATLASPFAYAESQKKAEHAKEVAASDSGSKVIGGEVSREGAWPWQVALVIGGQNPSPDSQFCGGSMILDNWVLTAAHCIHMADDQGVYRDIHPSRFAVVAGTNKLDGGSGDMIPVEAVFRHPSYDGNEFDHDVALIKLQRAPRVRYETIKVPDAEFGDILERPGVTTIVTGWGLTEGGNHPDRLHETQIQMLDRDMCNSMLLEARATEAVKGFGFAAQVLGMNTATAQSAWEEFIRHVRDPLTANMICSGSLAGGKTSCQGDSGGPLVVPLNDGSYIQAGIVSWGLSSGNGKTCAEDAIFSAYTRTANYVDWLNQTIQSND</sequence>
<dbReference type="PROSITE" id="PS00134">
    <property type="entry name" value="TRYPSIN_HIS"/>
    <property type="match status" value="1"/>
</dbReference>
<feature type="signal peptide" evidence="7">
    <location>
        <begin position="1"/>
        <end position="23"/>
    </location>
</feature>
<evidence type="ECO:0000256" key="3">
    <source>
        <dbReference type="ARBA" id="ARBA00022729"/>
    </source>
</evidence>
<dbReference type="Gene3D" id="2.40.10.10">
    <property type="entry name" value="Trypsin-like serine proteases"/>
    <property type="match status" value="1"/>
</dbReference>
<dbReference type="GO" id="GO:0005576">
    <property type="term" value="C:extracellular region"/>
    <property type="evidence" value="ECO:0007669"/>
    <property type="project" value="UniProtKB-SubCell"/>
</dbReference>
<evidence type="ECO:0000259" key="8">
    <source>
        <dbReference type="PROSITE" id="PS50240"/>
    </source>
</evidence>
<dbReference type="InterPro" id="IPR009003">
    <property type="entry name" value="Peptidase_S1_PA"/>
</dbReference>
<dbReference type="RefSeq" id="WP_138016872.1">
    <property type="nucleotide sequence ID" value="NZ_SULI01000018.1"/>
</dbReference>
<comment type="caution">
    <text evidence="9">The sequence shown here is derived from an EMBL/GenBank/DDBJ whole genome shotgun (WGS) entry which is preliminary data.</text>
</comment>
<dbReference type="FunFam" id="2.40.10.10:FF:000054">
    <property type="entry name" value="Complement C1r subcomponent"/>
    <property type="match status" value="1"/>
</dbReference>
<dbReference type="InterPro" id="IPR043504">
    <property type="entry name" value="Peptidase_S1_PA_chymotrypsin"/>
</dbReference>
<keyword evidence="3 7" id="KW-0732">Signal</keyword>
<dbReference type="SMART" id="SM00020">
    <property type="entry name" value="Tryp_SPc"/>
    <property type="match status" value="1"/>
</dbReference>
<name>A0A4U7MY74_9RHOB</name>
<dbReference type="GO" id="GO:0004252">
    <property type="term" value="F:serine-type endopeptidase activity"/>
    <property type="evidence" value="ECO:0007669"/>
    <property type="project" value="InterPro"/>
</dbReference>
<dbReference type="PANTHER" id="PTHR24256">
    <property type="entry name" value="TRYPTASE-RELATED"/>
    <property type="match status" value="1"/>
</dbReference>
<gene>
    <name evidence="9" type="ORF">FAP39_13205</name>
</gene>
<evidence type="ECO:0000256" key="7">
    <source>
        <dbReference type="SAM" id="SignalP"/>
    </source>
</evidence>
<evidence type="ECO:0000256" key="1">
    <source>
        <dbReference type="ARBA" id="ARBA00004613"/>
    </source>
</evidence>
<dbReference type="OrthoDB" id="267336at2"/>
<dbReference type="EMBL" id="SULI01000018">
    <property type="protein sequence ID" value="TKZ18028.1"/>
    <property type="molecule type" value="Genomic_DNA"/>
</dbReference>
<evidence type="ECO:0000313" key="10">
    <source>
        <dbReference type="Proteomes" id="UP000306575"/>
    </source>
</evidence>
<keyword evidence="5" id="KW-0325">Glycoprotein</keyword>
<proteinExistence type="predicted"/>
<dbReference type="CDD" id="cd00190">
    <property type="entry name" value="Tryp_SPc"/>
    <property type="match status" value="1"/>
</dbReference>
<dbReference type="InterPro" id="IPR001254">
    <property type="entry name" value="Trypsin_dom"/>
</dbReference>
<dbReference type="GO" id="GO:0006508">
    <property type="term" value="P:proteolysis"/>
    <property type="evidence" value="ECO:0007669"/>
    <property type="project" value="UniProtKB-KW"/>
</dbReference>
<keyword evidence="6" id="KW-0378">Hydrolase</keyword>
<comment type="subcellular location">
    <subcellularLocation>
        <location evidence="1">Secreted</location>
    </subcellularLocation>
</comment>
<dbReference type="PROSITE" id="PS50240">
    <property type="entry name" value="TRYPSIN_DOM"/>
    <property type="match status" value="1"/>
</dbReference>
<organism evidence="9 10">
    <name type="scientific">Shimia litoralis</name>
    <dbReference type="NCBI Taxonomy" id="420403"/>
    <lineage>
        <taxon>Bacteria</taxon>
        <taxon>Pseudomonadati</taxon>
        <taxon>Pseudomonadota</taxon>
        <taxon>Alphaproteobacteria</taxon>
        <taxon>Rhodobacterales</taxon>
        <taxon>Roseobacteraceae</taxon>
    </lineage>
</organism>
<keyword evidence="4" id="KW-1015">Disulfide bond</keyword>